<keyword evidence="2" id="KW-0012">Acyltransferase</keyword>
<dbReference type="Pfam" id="PF00583">
    <property type="entry name" value="Acetyltransf_1"/>
    <property type="match status" value="1"/>
</dbReference>
<proteinExistence type="predicted"/>
<organism evidence="4 5">
    <name type="scientific">Gallibacterium anatis</name>
    <dbReference type="NCBI Taxonomy" id="750"/>
    <lineage>
        <taxon>Bacteria</taxon>
        <taxon>Pseudomonadati</taxon>
        <taxon>Pseudomonadota</taxon>
        <taxon>Gammaproteobacteria</taxon>
        <taxon>Pasteurellales</taxon>
        <taxon>Pasteurellaceae</taxon>
        <taxon>Gallibacterium</taxon>
    </lineage>
</organism>
<dbReference type="CDD" id="cd04301">
    <property type="entry name" value="NAT_SF"/>
    <property type="match status" value="1"/>
</dbReference>
<protein>
    <submittedName>
        <fullName evidence="4">GNAT family acetyltransferase</fullName>
    </submittedName>
</protein>
<evidence type="ECO:0000256" key="2">
    <source>
        <dbReference type="ARBA" id="ARBA00023315"/>
    </source>
</evidence>
<feature type="domain" description="N-acetyltransferase" evidence="3">
    <location>
        <begin position="4"/>
        <end position="158"/>
    </location>
</feature>
<gene>
    <name evidence="4" type="ORF">JP32_00930</name>
</gene>
<dbReference type="Proteomes" id="UP000030526">
    <property type="component" value="Unassembled WGS sequence"/>
</dbReference>
<dbReference type="PANTHER" id="PTHR43072:SF23">
    <property type="entry name" value="UPF0039 PROTEIN C11D3.02C"/>
    <property type="match status" value="1"/>
</dbReference>
<dbReference type="GO" id="GO:0016747">
    <property type="term" value="F:acyltransferase activity, transferring groups other than amino-acyl groups"/>
    <property type="evidence" value="ECO:0007669"/>
    <property type="project" value="InterPro"/>
</dbReference>
<dbReference type="AlphaFoldDB" id="A0A0A2WY75"/>
<dbReference type="SUPFAM" id="SSF55729">
    <property type="entry name" value="Acyl-CoA N-acyltransferases (Nat)"/>
    <property type="match status" value="1"/>
</dbReference>
<dbReference type="RefSeq" id="WP_039083332.1">
    <property type="nucleotide sequence ID" value="NZ_JPXS01000008.1"/>
</dbReference>
<evidence type="ECO:0000259" key="3">
    <source>
        <dbReference type="PROSITE" id="PS51186"/>
    </source>
</evidence>
<sequence length="166" mass="18519">MPTTLIRPAQQQDLPALLAIYNHEILNGVATFDLQPKSLAERQSWFDEHNKNNHPLLVAEQDGAVLGYASLSRYAEKAAYNSTVELSVYIAPSARRQGIASQLMHAVIELAKKDNATHLIVSLITGTNQASISLHQKFGFNKVGTLHQVGYKHQQFLDVHIYELFV</sequence>
<keyword evidence="1 4" id="KW-0808">Transferase</keyword>
<dbReference type="InterPro" id="IPR016181">
    <property type="entry name" value="Acyl_CoA_acyltransferase"/>
</dbReference>
<dbReference type="EMBL" id="JPXS01000008">
    <property type="protein sequence ID" value="KGQ34152.1"/>
    <property type="molecule type" value="Genomic_DNA"/>
</dbReference>
<name>A0A0A2WY75_9PAST</name>
<dbReference type="PROSITE" id="PS51186">
    <property type="entry name" value="GNAT"/>
    <property type="match status" value="1"/>
</dbReference>
<dbReference type="PANTHER" id="PTHR43072">
    <property type="entry name" value="N-ACETYLTRANSFERASE"/>
    <property type="match status" value="1"/>
</dbReference>
<evidence type="ECO:0000256" key="1">
    <source>
        <dbReference type="ARBA" id="ARBA00022679"/>
    </source>
</evidence>
<accession>A0A0A2WY75</accession>
<evidence type="ECO:0000313" key="5">
    <source>
        <dbReference type="Proteomes" id="UP000030526"/>
    </source>
</evidence>
<dbReference type="Gene3D" id="3.40.630.30">
    <property type="match status" value="1"/>
</dbReference>
<comment type="caution">
    <text evidence="4">The sequence shown here is derived from an EMBL/GenBank/DDBJ whole genome shotgun (WGS) entry which is preliminary data.</text>
</comment>
<dbReference type="InterPro" id="IPR000182">
    <property type="entry name" value="GNAT_dom"/>
</dbReference>
<evidence type="ECO:0000313" key="4">
    <source>
        <dbReference type="EMBL" id="KGQ34152.1"/>
    </source>
</evidence>
<reference evidence="4 5" key="1">
    <citation type="submission" date="2014-08" db="EMBL/GenBank/DDBJ databases">
        <title>Chaperone-usher fimbriae in a diverse selection of Gallibacterium genomes.</title>
        <authorList>
            <person name="Kudirkiene E."/>
            <person name="Bager R.J."/>
            <person name="Johnson T.J."/>
            <person name="Bojesen A.M."/>
        </authorList>
    </citation>
    <scope>NUCLEOTIDE SEQUENCE [LARGE SCALE GENOMIC DNA]</scope>
    <source>
        <strain evidence="4 5">20558/3kl.</strain>
    </source>
</reference>